<sequence>TAKEGGVCQVINQSCCAYINQDKRIEMDLSQIWQRIRVVHQVTKDDTSWGFSDLWEKLTPWLPNFTWLKQLFMALIVLIVLGLLVCRMLQCFMWRCKQIGNSYEKWKQHKLRQNIESGKYLAKT</sequence>
<dbReference type="InterPro" id="IPR018154">
    <property type="entry name" value="TLV/ENV_coat_polyprotein"/>
</dbReference>
<dbReference type="OrthoDB" id="8949317at2759"/>
<keyword evidence="2" id="KW-1133">Transmembrane helix</keyword>
<protein>
    <submittedName>
        <fullName evidence="3">ERVV1 protein</fullName>
    </submittedName>
</protein>
<keyword evidence="2" id="KW-0472">Membrane</keyword>
<organism evidence="3 4">
    <name type="scientific">Atlantisia rogersi</name>
    <name type="common">Inaccessible Island rail</name>
    <dbReference type="NCBI Taxonomy" id="2478892"/>
    <lineage>
        <taxon>Eukaryota</taxon>
        <taxon>Metazoa</taxon>
        <taxon>Chordata</taxon>
        <taxon>Craniata</taxon>
        <taxon>Vertebrata</taxon>
        <taxon>Euteleostomi</taxon>
        <taxon>Archelosauria</taxon>
        <taxon>Archosauria</taxon>
        <taxon>Dinosauria</taxon>
        <taxon>Saurischia</taxon>
        <taxon>Theropoda</taxon>
        <taxon>Coelurosauria</taxon>
        <taxon>Aves</taxon>
        <taxon>Neognathae</taxon>
        <taxon>Neoaves</taxon>
        <taxon>Gruiformes</taxon>
        <taxon>Rallidae</taxon>
        <taxon>Atlantisia</taxon>
    </lineage>
</organism>
<dbReference type="SUPFAM" id="SSF58069">
    <property type="entry name" value="Virus ectodomain"/>
    <property type="match status" value="1"/>
</dbReference>
<accession>A0A7L3WYI6</accession>
<feature type="transmembrane region" description="Helical" evidence="2">
    <location>
        <begin position="71"/>
        <end position="89"/>
    </location>
</feature>
<name>A0A7L3WYI6_9GRUI</name>
<dbReference type="Pfam" id="PF00429">
    <property type="entry name" value="TLV_coat"/>
    <property type="match status" value="1"/>
</dbReference>
<comment type="caution">
    <text evidence="3">The sequence shown here is derived from an EMBL/GenBank/DDBJ whole genome shotgun (WGS) entry which is preliminary data.</text>
</comment>
<dbReference type="PANTHER" id="PTHR10424:SF73">
    <property type="entry name" value="ENDOGENOUS RETROVIRUS GROUP FC1 ENV POLYPROTEIN-RELATED"/>
    <property type="match status" value="1"/>
</dbReference>
<keyword evidence="1" id="KW-1015">Disulfide bond</keyword>
<dbReference type="AlphaFoldDB" id="A0A7L3WYI6"/>
<reference evidence="3 4" key="1">
    <citation type="submission" date="2019-09" db="EMBL/GenBank/DDBJ databases">
        <title>Bird 10,000 Genomes (B10K) Project - Family phase.</title>
        <authorList>
            <person name="Zhang G."/>
        </authorList>
    </citation>
    <scope>NUCLEOTIDE SEQUENCE [LARGE SCALE GENOMIC DNA]</scope>
    <source>
        <strain evidence="3">OUT-0055</strain>
        <tissue evidence="3">Blood</tissue>
    </source>
</reference>
<dbReference type="Proteomes" id="UP000518911">
    <property type="component" value="Unassembled WGS sequence"/>
</dbReference>
<dbReference type="Gene3D" id="1.10.287.210">
    <property type="match status" value="1"/>
</dbReference>
<gene>
    <name evidence="3" type="primary">Ervv1</name>
    <name evidence="3" type="ORF">ATLROG_R14783</name>
</gene>
<keyword evidence="2" id="KW-0812">Transmembrane</keyword>
<proteinExistence type="predicted"/>
<feature type="non-terminal residue" evidence="3">
    <location>
        <position position="1"/>
    </location>
</feature>
<dbReference type="EMBL" id="VZUJ01123813">
    <property type="protein sequence ID" value="NXV81868.1"/>
    <property type="molecule type" value="Genomic_DNA"/>
</dbReference>
<evidence type="ECO:0000313" key="4">
    <source>
        <dbReference type="Proteomes" id="UP000518911"/>
    </source>
</evidence>
<evidence type="ECO:0000256" key="1">
    <source>
        <dbReference type="ARBA" id="ARBA00023157"/>
    </source>
</evidence>
<evidence type="ECO:0000256" key="2">
    <source>
        <dbReference type="SAM" id="Phobius"/>
    </source>
</evidence>
<dbReference type="PANTHER" id="PTHR10424">
    <property type="entry name" value="VIRAL ENVELOPE PROTEIN"/>
    <property type="match status" value="1"/>
</dbReference>
<evidence type="ECO:0000313" key="3">
    <source>
        <dbReference type="EMBL" id="NXV81868.1"/>
    </source>
</evidence>
<feature type="non-terminal residue" evidence="3">
    <location>
        <position position="124"/>
    </location>
</feature>
<keyword evidence="4" id="KW-1185">Reference proteome</keyword>